<name>A0A507CSZ2_9FUNG</name>
<dbReference type="STRING" id="286115.A0A507CSZ2"/>
<dbReference type="InterPro" id="IPR029052">
    <property type="entry name" value="Metallo-depent_PP-like"/>
</dbReference>
<keyword evidence="4 6" id="KW-0547">Nucleotide-binding</keyword>
<dbReference type="InterPro" id="IPR036907">
    <property type="entry name" value="5'-Nucleotdase_C_sf"/>
</dbReference>
<dbReference type="AlphaFoldDB" id="A0A507CSZ2"/>
<dbReference type="Pfam" id="PF02872">
    <property type="entry name" value="5_nucleotid_C"/>
    <property type="match status" value="1"/>
</dbReference>
<evidence type="ECO:0008006" key="14">
    <source>
        <dbReference type="Google" id="ProtNLM"/>
    </source>
</evidence>
<dbReference type="CDD" id="cd07409">
    <property type="entry name" value="MPP_CD73_N"/>
    <property type="match status" value="1"/>
</dbReference>
<dbReference type="PANTHER" id="PTHR11575:SF24">
    <property type="entry name" value="5'-NUCLEOTIDASE"/>
    <property type="match status" value="1"/>
</dbReference>
<evidence type="ECO:0000256" key="1">
    <source>
        <dbReference type="ARBA" id="ARBA00006654"/>
    </source>
</evidence>
<comment type="similarity">
    <text evidence="1 6">Belongs to the 5'-nucleotidase family.</text>
</comment>
<dbReference type="FunFam" id="3.60.21.10:FF:000020">
    <property type="entry name" value="NT5E isoform 4"/>
    <property type="match status" value="1"/>
</dbReference>
<evidence type="ECO:0000313" key="11">
    <source>
        <dbReference type="EMBL" id="TPX42273.1"/>
    </source>
</evidence>
<evidence type="ECO:0000256" key="6">
    <source>
        <dbReference type="RuleBase" id="RU362119"/>
    </source>
</evidence>
<dbReference type="InterPro" id="IPR006146">
    <property type="entry name" value="5'-Nucleotdase_CS"/>
</dbReference>
<dbReference type="Gene3D" id="3.90.780.10">
    <property type="entry name" value="5'-Nucleotidase, C-terminal domain"/>
    <property type="match status" value="1"/>
</dbReference>
<feature type="domain" description="5'-Nucleotidase C-terminal" evidence="9">
    <location>
        <begin position="393"/>
        <end position="553"/>
    </location>
</feature>
<dbReference type="InterPro" id="IPR006179">
    <property type="entry name" value="5_nucleotidase/apyrase"/>
</dbReference>
<organism evidence="11 12">
    <name type="scientific">Synchytrium endobioticum</name>
    <dbReference type="NCBI Taxonomy" id="286115"/>
    <lineage>
        <taxon>Eukaryota</taxon>
        <taxon>Fungi</taxon>
        <taxon>Fungi incertae sedis</taxon>
        <taxon>Chytridiomycota</taxon>
        <taxon>Chytridiomycota incertae sedis</taxon>
        <taxon>Chytridiomycetes</taxon>
        <taxon>Synchytriales</taxon>
        <taxon>Synchytriaceae</taxon>
        <taxon>Synchytrium</taxon>
    </lineage>
</organism>
<gene>
    <name evidence="10" type="ORF">SeLEV6574_g07697</name>
    <name evidence="11" type="ORF">SeMB42_g05199</name>
</gene>
<dbReference type="EMBL" id="QEAN01000238">
    <property type="protein sequence ID" value="TPX42273.1"/>
    <property type="molecule type" value="Genomic_DNA"/>
</dbReference>
<dbReference type="PANTHER" id="PTHR11575">
    <property type="entry name" value="5'-NUCLEOTIDASE-RELATED"/>
    <property type="match status" value="1"/>
</dbReference>
<evidence type="ECO:0000259" key="8">
    <source>
        <dbReference type="Pfam" id="PF00149"/>
    </source>
</evidence>
<dbReference type="VEuPathDB" id="FungiDB:SeMB42_g05199"/>
<protein>
    <recommendedName>
        <fullName evidence="14">5'-Nucleotidase C-terminal domain-containing protein</fullName>
    </recommendedName>
</protein>
<keyword evidence="5 6" id="KW-0378">Hydrolase</keyword>
<dbReference type="EMBL" id="QEAM01000587">
    <property type="protein sequence ID" value="TPX38675.1"/>
    <property type="molecule type" value="Genomic_DNA"/>
</dbReference>
<dbReference type="InterPro" id="IPR004843">
    <property type="entry name" value="Calcineurin-like_PHP"/>
</dbReference>
<dbReference type="SUPFAM" id="SSF56300">
    <property type="entry name" value="Metallo-dependent phosphatases"/>
    <property type="match status" value="1"/>
</dbReference>
<dbReference type="Pfam" id="PF00149">
    <property type="entry name" value="Metallophos"/>
    <property type="match status" value="1"/>
</dbReference>
<dbReference type="GO" id="GO:0000166">
    <property type="term" value="F:nucleotide binding"/>
    <property type="evidence" value="ECO:0007669"/>
    <property type="project" value="UniProtKB-KW"/>
</dbReference>
<comment type="caution">
    <text evidence="11">The sequence shown here is derived from an EMBL/GenBank/DDBJ whole genome shotgun (WGS) entry which is preliminary data.</text>
</comment>
<keyword evidence="2" id="KW-0479">Metal-binding</keyword>
<keyword evidence="7" id="KW-0472">Membrane</keyword>
<dbReference type="PRINTS" id="PR01607">
    <property type="entry name" value="APYRASEFAMLY"/>
</dbReference>
<dbReference type="GO" id="GO:0016788">
    <property type="term" value="F:hydrolase activity, acting on ester bonds"/>
    <property type="evidence" value="ECO:0007669"/>
    <property type="project" value="InterPro"/>
</dbReference>
<keyword evidence="7" id="KW-1133">Transmembrane helix</keyword>
<dbReference type="InterPro" id="IPR008334">
    <property type="entry name" value="5'-Nucleotdase_C"/>
</dbReference>
<dbReference type="OrthoDB" id="10252235at2759"/>
<evidence type="ECO:0000256" key="2">
    <source>
        <dbReference type="ARBA" id="ARBA00022723"/>
    </source>
</evidence>
<sequence length="609" mass="65192">MYGTRAGTGNQGTVCKPYIDPPSVLCFYGDLEGKHNVKRSIVSTTLLVFAIASISALSVGIGLGVSMFLKSRSSARAGAFSLTILHTNDIHSHFDAISPTGSSCSASDIATNQCYGGYSRIATVIKRFRSVSGLNTILFDAGDQFQGTLFFNVWGGSIIAQTMNKLGYEIMTIGNHEFDRGEEYAADFFKNLSFPVVSSNFDYSTAPHLSKVIQPYVILEKYGQKIGVVGFITNTTADITTGGRNITFHNPVIPVQNAINSIRSQGVTKIIGVSHNGYIDDQYLAANTFGLSVIVGGHSHSLLSKNRSLTGWEGLYPTAVKNLNGAYTYVVQAHRYGDYFGVVNVTWDANDVLTDVQGDPILLDNTIPADTEMGDLIAEWRDGFANLTSTVIANVLEPGYTIENCRLTECAAGDMVCDAMLASRRGLGAQICVNNGGVLRAGLGPGNVTVGDVLNVLPFGSVLADITYTGEQVRLLVESAIYGINFATNKTVITKPQWAGIRFQVDPTKPPYKRAVNITVLDSYPATSYSSLNPDATYTLVTNDYLAGGGDNILLGRVSYAPGDLMSDATITYLKGLGTVSPVVDGRAYTNVTRDGNGDSLSTLLDQIS</sequence>
<dbReference type="Proteomes" id="UP000317494">
    <property type="component" value="Unassembled WGS sequence"/>
</dbReference>
<evidence type="ECO:0000256" key="5">
    <source>
        <dbReference type="ARBA" id="ARBA00022801"/>
    </source>
</evidence>
<evidence type="ECO:0000313" key="13">
    <source>
        <dbReference type="Proteomes" id="UP000320475"/>
    </source>
</evidence>
<proteinExistence type="inferred from homology"/>
<accession>A0A507CSZ2</accession>
<keyword evidence="3" id="KW-0732">Signal</keyword>
<feature type="transmembrane region" description="Helical" evidence="7">
    <location>
        <begin position="46"/>
        <end position="69"/>
    </location>
</feature>
<keyword evidence="12" id="KW-1185">Reference proteome</keyword>
<evidence type="ECO:0000256" key="7">
    <source>
        <dbReference type="SAM" id="Phobius"/>
    </source>
</evidence>
<keyword evidence="7" id="KW-0812">Transmembrane</keyword>
<dbReference type="PROSITE" id="PS00785">
    <property type="entry name" value="5_NUCLEOTIDASE_1"/>
    <property type="match status" value="1"/>
</dbReference>
<evidence type="ECO:0000259" key="9">
    <source>
        <dbReference type="Pfam" id="PF02872"/>
    </source>
</evidence>
<evidence type="ECO:0000313" key="12">
    <source>
        <dbReference type="Proteomes" id="UP000317494"/>
    </source>
</evidence>
<evidence type="ECO:0000256" key="3">
    <source>
        <dbReference type="ARBA" id="ARBA00022729"/>
    </source>
</evidence>
<dbReference type="PROSITE" id="PS00786">
    <property type="entry name" value="5_NUCLEOTIDASE_2"/>
    <property type="match status" value="1"/>
</dbReference>
<feature type="domain" description="Calcineurin-like phosphoesterase" evidence="8">
    <location>
        <begin position="83"/>
        <end position="301"/>
    </location>
</feature>
<dbReference type="GO" id="GO:0046872">
    <property type="term" value="F:metal ion binding"/>
    <property type="evidence" value="ECO:0007669"/>
    <property type="project" value="UniProtKB-KW"/>
</dbReference>
<reference evidence="12 13" key="1">
    <citation type="journal article" date="2019" name="Sci. Rep.">
        <title>Comparative genomics of chytrid fungi reveal insights into the obligate biotrophic and pathogenic lifestyle of Synchytrium endobioticum.</title>
        <authorList>
            <person name="van de Vossenberg B.T.L.H."/>
            <person name="Warris S."/>
            <person name="Nguyen H.D.T."/>
            <person name="van Gent-Pelzer M.P.E."/>
            <person name="Joly D.L."/>
            <person name="van de Geest H.C."/>
            <person name="Bonants P.J.M."/>
            <person name="Smith D.S."/>
            <person name="Levesque C.A."/>
            <person name="van der Lee T.A.J."/>
        </authorList>
    </citation>
    <scope>NUCLEOTIDE SEQUENCE [LARGE SCALE GENOMIC DNA]</scope>
    <source>
        <strain evidence="10 13">LEV6574</strain>
        <strain evidence="11 12">MB42</strain>
    </source>
</reference>
<dbReference type="Gene3D" id="3.60.21.10">
    <property type="match status" value="1"/>
</dbReference>
<dbReference type="GO" id="GO:0009166">
    <property type="term" value="P:nucleotide catabolic process"/>
    <property type="evidence" value="ECO:0007669"/>
    <property type="project" value="InterPro"/>
</dbReference>
<evidence type="ECO:0000256" key="4">
    <source>
        <dbReference type="ARBA" id="ARBA00022741"/>
    </source>
</evidence>
<dbReference type="SUPFAM" id="SSF55816">
    <property type="entry name" value="5'-nucleotidase (syn. UDP-sugar hydrolase), C-terminal domain"/>
    <property type="match status" value="1"/>
</dbReference>
<evidence type="ECO:0000313" key="10">
    <source>
        <dbReference type="EMBL" id="TPX38675.1"/>
    </source>
</evidence>
<dbReference type="Proteomes" id="UP000320475">
    <property type="component" value="Unassembled WGS sequence"/>
</dbReference>